<dbReference type="AlphaFoldDB" id="A0AAV3XW59"/>
<name>A0AAV3XW59_9GAST</name>
<reference evidence="1 2" key="1">
    <citation type="journal article" date="2021" name="Elife">
        <title>Chloroplast acquisition without the gene transfer in kleptoplastic sea slugs, Plakobranchus ocellatus.</title>
        <authorList>
            <person name="Maeda T."/>
            <person name="Takahashi S."/>
            <person name="Yoshida T."/>
            <person name="Shimamura S."/>
            <person name="Takaki Y."/>
            <person name="Nagai Y."/>
            <person name="Toyoda A."/>
            <person name="Suzuki Y."/>
            <person name="Arimoto A."/>
            <person name="Ishii H."/>
            <person name="Satoh N."/>
            <person name="Nishiyama T."/>
            <person name="Hasebe M."/>
            <person name="Maruyama T."/>
            <person name="Minagawa J."/>
            <person name="Obokata J."/>
            <person name="Shigenobu S."/>
        </authorList>
    </citation>
    <scope>NUCLEOTIDE SEQUENCE [LARGE SCALE GENOMIC DNA]</scope>
</reference>
<protein>
    <submittedName>
        <fullName evidence="1">Uncharacterized protein</fullName>
    </submittedName>
</protein>
<keyword evidence="2" id="KW-1185">Reference proteome</keyword>
<gene>
    <name evidence="1" type="ORF">PoB_000135500</name>
</gene>
<dbReference type="Proteomes" id="UP000735302">
    <property type="component" value="Unassembled WGS sequence"/>
</dbReference>
<comment type="caution">
    <text evidence="1">The sequence shown here is derived from an EMBL/GenBank/DDBJ whole genome shotgun (WGS) entry which is preliminary data.</text>
</comment>
<dbReference type="EMBL" id="BLXT01000168">
    <property type="protein sequence ID" value="GFN74849.1"/>
    <property type="molecule type" value="Genomic_DNA"/>
</dbReference>
<organism evidence="1 2">
    <name type="scientific">Plakobranchus ocellatus</name>
    <dbReference type="NCBI Taxonomy" id="259542"/>
    <lineage>
        <taxon>Eukaryota</taxon>
        <taxon>Metazoa</taxon>
        <taxon>Spiralia</taxon>
        <taxon>Lophotrochozoa</taxon>
        <taxon>Mollusca</taxon>
        <taxon>Gastropoda</taxon>
        <taxon>Heterobranchia</taxon>
        <taxon>Euthyneura</taxon>
        <taxon>Panpulmonata</taxon>
        <taxon>Sacoglossa</taxon>
        <taxon>Placobranchoidea</taxon>
        <taxon>Plakobranchidae</taxon>
        <taxon>Plakobranchus</taxon>
    </lineage>
</organism>
<evidence type="ECO:0000313" key="2">
    <source>
        <dbReference type="Proteomes" id="UP000735302"/>
    </source>
</evidence>
<evidence type="ECO:0000313" key="1">
    <source>
        <dbReference type="EMBL" id="GFN74849.1"/>
    </source>
</evidence>
<accession>A0AAV3XW59</accession>
<sequence>MSQCQQRLIEVNVTSTHKRWHFIPEPSSTSEEKGPMWVHRVNGGLTGRNRDNGRQTAAEHRDNGRLSWQWIVSVED</sequence>
<proteinExistence type="predicted"/>